<evidence type="ECO:0000256" key="1">
    <source>
        <dbReference type="SAM" id="MobiDB-lite"/>
    </source>
</evidence>
<comment type="caution">
    <text evidence="2">The sequence shown here is derived from an EMBL/GenBank/DDBJ whole genome shotgun (WGS) entry which is preliminary data.</text>
</comment>
<evidence type="ECO:0000313" key="2">
    <source>
        <dbReference type="EMBL" id="KAJ1156506.1"/>
    </source>
</evidence>
<name>A0AAV7RXX4_PLEWA</name>
<organism evidence="2 3">
    <name type="scientific">Pleurodeles waltl</name>
    <name type="common">Iberian ribbed newt</name>
    <dbReference type="NCBI Taxonomy" id="8319"/>
    <lineage>
        <taxon>Eukaryota</taxon>
        <taxon>Metazoa</taxon>
        <taxon>Chordata</taxon>
        <taxon>Craniata</taxon>
        <taxon>Vertebrata</taxon>
        <taxon>Euteleostomi</taxon>
        <taxon>Amphibia</taxon>
        <taxon>Batrachia</taxon>
        <taxon>Caudata</taxon>
        <taxon>Salamandroidea</taxon>
        <taxon>Salamandridae</taxon>
        <taxon>Pleurodelinae</taxon>
        <taxon>Pleurodeles</taxon>
    </lineage>
</organism>
<gene>
    <name evidence="2" type="ORF">NDU88_009225</name>
</gene>
<dbReference type="EMBL" id="JANPWB010000009">
    <property type="protein sequence ID" value="KAJ1156506.1"/>
    <property type="molecule type" value="Genomic_DNA"/>
</dbReference>
<proteinExistence type="predicted"/>
<accession>A0AAV7RXX4</accession>
<feature type="region of interest" description="Disordered" evidence="1">
    <location>
        <begin position="1"/>
        <end position="49"/>
    </location>
</feature>
<evidence type="ECO:0000313" key="3">
    <source>
        <dbReference type="Proteomes" id="UP001066276"/>
    </source>
</evidence>
<feature type="region of interest" description="Disordered" evidence="1">
    <location>
        <begin position="86"/>
        <end position="131"/>
    </location>
</feature>
<reference evidence="2" key="1">
    <citation type="journal article" date="2022" name="bioRxiv">
        <title>Sequencing and chromosome-scale assembly of the giantPleurodeles waltlgenome.</title>
        <authorList>
            <person name="Brown T."/>
            <person name="Elewa A."/>
            <person name="Iarovenko S."/>
            <person name="Subramanian E."/>
            <person name="Araus A.J."/>
            <person name="Petzold A."/>
            <person name="Susuki M."/>
            <person name="Suzuki K.-i.T."/>
            <person name="Hayashi T."/>
            <person name="Toyoda A."/>
            <person name="Oliveira C."/>
            <person name="Osipova E."/>
            <person name="Leigh N.D."/>
            <person name="Simon A."/>
            <person name="Yun M.H."/>
        </authorList>
    </citation>
    <scope>NUCLEOTIDE SEQUENCE</scope>
    <source>
        <strain evidence="2">20211129_DDA</strain>
        <tissue evidence="2">Liver</tissue>
    </source>
</reference>
<dbReference type="AlphaFoldDB" id="A0AAV7RXX4"/>
<sequence>MQLSGSRGSWGSRELSACPARAVGDTRAGAQPAGSGPATQEALVGPGVTLPDRGRCWELEFAPRQIGWCAPLADSEVSRKRAETVCRGARSGSGEWAPNSAGSGWNRRTPIQGGASIHIKHRHRKDMETGP</sequence>
<keyword evidence="3" id="KW-1185">Reference proteome</keyword>
<protein>
    <submittedName>
        <fullName evidence="2">Uncharacterized protein</fullName>
    </submittedName>
</protein>
<dbReference type="Proteomes" id="UP001066276">
    <property type="component" value="Chromosome 5"/>
</dbReference>